<proteinExistence type="predicted"/>
<feature type="chain" id="PRO_5045944900" description="DUF2785 domain-containing protein" evidence="1">
    <location>
        <begin position="21"/>
        <end position="304"/>
    </location>
</feature>
<protein>
    <recommendedName>
        <fullName evidence="4">DUF2785 domain-containing protein</fullName>
    </recommendedName>
</protein>
<reference evidence="3" key="1">
    <citation type="journal article" date="2019" name="Int. J. Syst. Evol. Microbiol.">
        <title>The Global Catalogue of Microorganisms (GCM) 10K type strain sequencing project: providing services to taxonomists for standard genome sequencing and annotation.</title>
        <authorList>
            <consortium name="The Broad Institute Genomics Platform"/>
            <consortium name="The Broad Institute Genome Sequencing Center for Infectious Disease"/>
            <person name="Wu L."/>
            <person name="Ma J."/>
        </authorList>
    </citation>
    <scope>NUCLEOTIDE SEQUENCE [LARGE SCALE GENOMIC DNA]</scope>
    <source>
        <strain evidence="3">JCM 14370</strain>
    </source>
</reference>
<accession>A0ABQ2CW10</accession>
<keyword evidence="3" id="KW-1185">Reference proteome</keyword>
<dbReference type="InterPro" id="IPR021247">
    <property type="entry name" value="DUF2785"/>
</dbReference>
<dbReference type="EMBL" id="BMOD01000001">
    <property type="protein sequence ID" value="GGJ19696.1"/>
    <property type="molecule type" value="Genomic_DNA"/>
</dbReference>
<organism evidence="2 3">
    <name type="scientific">Deinococcus roseus</name>
    <dbReference type="NCBI Taxonomy" id="392414"/>
    <lineage>
        <taxon>Bacteria</taxon>
        <taxon>Thermotogati</taxon>
        <taxon>Deinococcota</taxon>
        <taxon>Deinococci</taxon>
        <taxon>Deinococcales</taxon>
        <taxon>Deinococcaceae</taxon>
        <taxon>Deinococcus</taxon>
    </lineage>
</organism>
<evidence type="ECO:0008006" key="4">
    <source>
        <dbReference type="Google" id="ProtNLM"/>
    </source>
</evidence>
<sequence length="304" mass="34021">MKKTCLSWLFLALLTQPAFAQDATCGEPPYTSDFWMDVRSGMLPDQQTPDTLSPLLFQCLASPDPVLRDVVGYEVFANWLRGGTLTDSAARDLTALLLKGLQKGIGEEGTPTVFGRTFSALILSEVMRRDARNRFLSDAEYQQVVTGIAAYLKAEKDLRAFNDQQGWMHGVAHAADVLWRMAENPRTTASDLDVLLDALKSKVAPEQPVFYTHNEPERMARVISTLLSRSDVSAQKLDDWLYSLVSGVAWRSSFDSELGMARLHNTRNFFQALYFQVLFPAPGNDQARAIEDTVRRALTSLDLY</sequence>
<keyword evidence="1" id="KW-0732">Signal</keyword>
<comment type="caution">
    <text evidence="2">The sequence shown here is derived from an EMBL/GenBank/DDBJ whole genome shotgun (WGS) entry which is preliminary data.</text>
</comment>
<evidence type="ECO:0000313" key="3">
    <source>
        <dbReference type="Proteomes" id="UP000632222"/>
    </source>
</evidence>
<dbReference type="RefSeq" id="WP_188998533.1">
    <property type="nucleotide sequence ID" value="NZ_BMOD01000001.1"/>
</dbReference>
<evidence type="ECO:0000256" key="1">
    <source>
        <dbReference type="SAM" id="SignalP"/>
    </source>
</evidence>
<gene>
    <name evidence="2" type="ORF">GCM10008938_02260</name>
</gene>
<evidence type="ECO:0000313" key="2">
    <source>
        <dbReference type="EMBL" id="GGJ19696.1"/>
    </source>
</evidence>
<name>A0ABQ2CW10_9DEIO</name>
<dbReference type="Pfam" id="PF10978">
    <property type="entry name" value="DUF2785"/>
    <property type="match status" value="1"/>
</dbReference>
<dbReference type="Proteomes" id="UP000632222">
    <property type="component" value="Unassembled WGS sequence"/>
</dbReference>
<feature type="signal peptide" evidence="1">
    <location>
        <begin position="1"/>
        <end position="20"/>
    </location>
</feature>